<dbReference type="RefSeq" id="WP_175152642.1">
    <property type="nucleotide sequence ID" value="NZ_CADIKK010000033.1"/>
</dbReference>
<evidence type="ECO:0000313" key="1">
    <source>
        <dbReference type="EMBL" id="CAB3802541.1"/>
    </source>
</evidence>
<proteinExistence type="predicted"/>
<evidence type="ECO:0008006" key="3">
    <source>
        <dbReference type="Google" id="ProtNLM"/>
    </source>
</evidence>
<dbReference type="Pfam" id="PF00480">
    <property type="entry name" value="ROK"/>
    <property type="match status" value="1"/>
</dbReference>
<evidence type="ECO:0000313" key="2">
    <source>
        <dbReference type="Proteomes" id="UP000494365"/>
    </source>
</evidence>
<dbReference type="SUPFAM" id="SSF53067">
    <property type="entry name" value="Actin-like ATPase domain"/>
    <property type="match status" value="1"/>
</dbReference>
<dbReference type="Gene3D" id="3.30.420.40">
    <property type="match status" value="1"/>
</dbReference>
<dbReference type="InterPro" id="IPR043129">
    <property type="entry name" value="ATPase_NBD"/>
</dbReference>
<dbReference type="InterPro" id="IPR000600">
    <property type="entry name" value="ROK"/>
</dbReference>
<sequence length="395" mass="43446">MNAVLAIAIEDRVDLWFHDLDGTKKPRDCSREIPEGEGLDFCEEVHKLLSELVGMMCATLGSAREVFDSLRAVVVSVPGVVDKNRVLRQIPVWHTGARYNVQWNGRPCFDFAEVLSGVAANLIASQGESWPEPNRLAFQKTVYCVNDSTACAAFEDTRRKDDDPDFIYLKVHNGINVGIVQRSYDGRVVVSTKPHPEVGHAYPIRHDDDYDAGYKGICHFHDSCYEGMIAAAGLRERIVTTESPVFGAWKQRLDELETEGLHGQALDNALVHYILGHGKRPPAGHGEGVDLVAWYVAQLAFHLSLLAPKHIVLGGRMATSAVITAVRQKLVDFANGYPQRDELTPAGISRHIVASQARESDKDTIEVQGALAIAVSRAKAKPGEKGHPHLALVRP</sequence>
<reference evidence="1 2" key="1">
    <citation type="submission" date="2020-04" db="EMBL/GenBank/DDBJ databases">
        <authorList>
            <person name="De Canck E."/>
        </authorList>
    </citation>
    <scope>NUCLEOTIDE SEQUENCE [LARGE SCALE GENOMIC DNA]</scope>
    <source>
        <strain evidence="1 2">LMG 28614</strain>
    </source>
</reference>
<keyword evidence="2" id="KW-1185">Reference proteome</keyword>
<dbReference type="EMBL" id="CADIKK010000033">
    <property type="protein sequence ID" value="CAB3802541.1"/>
    <property type="molecule type" value="Genomic_DNA"/>
</dbReference>
<protein>
    <recommendedName>
        <fullName evidence="3">ROK family protein</fullName>
    </recommendedName>
</protein>
<gene>
    <name evidence="1" type="ORF">LMG28614_05636</name>
</gene>
<accession>A0A6S7BXY5</accession>
<organism evidence="1 2">
    <name type="scientific">Paraburkholderia ultramafica</name>
    <dbReference type="NCBI Taxonomy" id="1544867"/>
    <lineage>
        <taxon>Bacteria</taxon>
        <taxon>Pseudomonadati</taxon>
        <taxon>Pseudomonadota</taxon>
        <taxon>Betaproteobacteria</taxon>
        <taxon>Burkholderiales</taxon>
        <taxon>Burkholderiaceae</taxon>
        <taxon>Paraburkholderia</taxon>
    </lineage>
</organism>
<dbReference type="Proteomes" id="UP000494365">
    <property type="component" value="Unassembled WGS sequence"/>
</dbReference>
<dbReference type="AlphaFoldDB" id="A0A6S7BXY5"/>
<name>A0A6S7BXY5_9BURK</name>